<keyword evidence="2" id="KW-0378">Hydrolase</keyword>
<feature type="domain" description="AB hydrolase-1" evidence="1">
    <location>
        <begin position="30"/>
        <end position="279"/>
    </location>
</feature>
<comment type="caution">
    <text evidence="2">The sequence shown here is derived from an EMBL/GenBank/DDBJ whole genome shotgun (WGS) entry which is preliminary data.</text>
</comment>
<gene>
    <name evidence="2" type="ORF">GCM10011376_26450</name>
</gene>
<dbReference type="PANTHER" id="PTHR43433">
    <property type="entry name" value="HYDROLASE, ALPHA/BETA FOLD FAMILY PROTEIN"/>
    <property type="match status" value="1"/>
</dbReference>
<keyword evidence="3" id="KW-1185">Reference proteome</keyword>
<protein>
    <submittedName>
        <fullName evidence="2">Alpha/beta hydrolase</fullName>
    </submittedName>
</protein>
<accession>A0ABQ3HK31</accession>
<dbReference type="InterPro" id="IPR050471">
    <property type="entry name" value="AB_hydrolase"/>
</dbReference>
<evidence type="ECO:0000313" key="3">
    <source>
        <dbReference type="Proteomes" id="UP000597341"/>
    </source>
</evidence>
<name>A0ABQ3HK31_9ACTN</name>
<reference evidence="3" key="1">
    <citation type="journal article" date="2019" name="Int. J. Syst. Evol. Microbiol.">
        <title>The Global Catalogue of Microorganisms (GCM) 10K type strain sequencing project: providing services to taxonomists for standard genome sequencing and annotation.</title>
        <authorList>
            <consortium name="The Broad Institute Genomics Platform"/>
            <consortium name="The Broad Institute Genome Sequencing Center for Infectious Disease"/>
            <person name="Wu L."/>
            <person name="Ma J."/>
        </authorList>
    </citation>
    <scope>NUCLEOTIDE SEQUENCE [LARGE SCALE GENOMIC DNA]</scope>
    <source>
        <strain evidence="3">CGMCC 1.12791</strain>
    </source>
</reference>
<dbReference type="InterPro" id="IPR000073">
    <property type="entry name" value="AB_hydrolase_1"/>
</dbReference>
<sequence length="310" mass="32669">MTDPTTDQVKQVTVGDVKIAYECFGDRADPPLLLVMGLATQMLGWDERFCARLADHGFHVIRFDNRDVGLSTHLADAGVPDLGALVSGDPTAAPPPYTLLDMARDVDGLLDALGLDSAHVVGASMGGMIAQQLAIGHAHRVRSLTSIMSTTSRDVGAARPEAMAALFLPPPTDADTAAERALDVYRVIGSPGYPLDEVRLAEVARRAFARGHDAAGVARQFAAIVVSPDRTPGLRALDVPTLVIHGEDDPLVQVDGGRATADAVPGARLVVVAGMGHNLPEPLWAQLVDEIVAHARAAEETREGVSPPTR</sequence>
<dbReference type="RefSeq" id="WP_191279950.1">
    <property type="nucleotide sequence ID" value="NZ_BNAD01000007.1"/>
</dbReference>
<dbReference type="Pfam" id="PF00561">
    <property type="entry name" value="Abhydrolase_1"/>
    <property type="match status" value="1"/>
</dbReference>
<dbReference type="InterPro" id="IPR029058">
    <property type="entry name" value="AB_hydrolase_fold"/>
</dbReference>
<dbReference type="SUPFAM" id="SSF53474">
    <property type="entry name" value="alpha/beta-Hydrolases"/>
    <property type="match status" value="1"/>
</dbReference>
<evidence type="ECO:0000259" key="1">
    <source>
        <dbReference type="Pfam" id="PF00561"/>
    </source>
</evidence>
<dbReference type="EMBL" id="BNAD01000007">
    <property type="protein sequence ID" value="GHE18035.1"/>
    <property type="molecule type" value="Genomic_DNA"/>
</dbReference>
<evidence type="ECO:0000313" key="2">
    <source>
        <dbReference type="EMBL" id="GHE18035.1"/>
    </source>
</evidence>
<dbReference type="GO" id="GO:0016787">
    <property type="term" value="F:hydrolase activity"/>
    <property type="evidence" value="ECO:0007669"/>
    <property type="project" value="UniProtKB-KW"/>
</dbReference>
<proteinExistence type="predicted"/>
<dbReference type="PANTHER" id="PTHR43433:SF5">
    <property type="entry name" value="AB HYDROLASE-1 DOMAIN-CONTAINING PROTEIN"/>
    <property type="match status" value="1"/>
</dbReference>
<dbReference type="Proteomes" id="UP000597341">
    <property type="component" value="Unassembled WGS sequence"/>
</dbReference>
<organism evidence="2 3">
    <name type="scientific">Nocardioides flavus</name>
    <name type="common">ex Wang et al. 2016</name>
    <dbReference type="NCBI Taxonomy" id="2058780"/>
    <lineage>
        <taxon>Bacteria</taxon>
        <taxon>Bacillati</taxon>
        <taxon>Actinomycetota</taxon>
        <taxon>Actinomycetes</taxon>
        <taxon>Propionibacteriales</taxon>
        <taxon>Nocardioidaceae</taxon>
        <taxon>Nocardioides</taxon>
    </lineage>
</organism>
<dbReference type="Gene3D" id="3.40.50.1820">
    <property type="entry name" value="alpha/beta hydrolase"/>
    <property type="match status" value="1"/>
</dbReference>